<comment type="caution">
    <text evidence="2">The sequence shown here is derived from an EMBL/GenBank/DDBJ whole genome shotgun (WGS) entry which is preliminary data.</text>
</comment>
<sequence length="390" mass="37843">MRSSPRLRTPAPSVLAALVALVVGAVAAALVGPRPLDLGDARTGDPALAERVTAALGTTAGHRGLAVAWVEDGRVTTAGLGTAARGGAPVTGGTPFETGSVAKVLTGMLLADAAGRGEVRLDQPVGELVPGTALADGRATLAELATHRSGLPRLDPAPAAVLRATTASLTAGDPYDGSAAEVLDAAGRAGAPGGAEPAYSNLGVAALGDALAARAGTSYADLLADRLTGPLGMTSTTVATTAQEVPAGAAQPVSANGREHAFWTAEGYAPAGVGTFSTAADLGALAAAALEGRAPGQTALDPVAPAGGDAPAGQQDGLGWVVDPADPATGRPAITWHNGGTGGTRTYVGLDRAGGRAVVVLATGADGVEALGRALLTDGSGTDGAPGRDR</sequence>
<evidence type="ECO:0000259" key="1">
    <source>
        <dbReference type="Pfam" id="PF00144"/>
    </source>
</evidence>
<dbReference type="EMBL" id="VKAC01000001">
    <property type="protein sequence ID" value="TXR58051.1"/>
    <property type="molecule type" value="Genomic_DNA"/>
</dbReference>
<dbReference type="SUPFAM" id="SSF56601">
    <property type="entry name" value="beta-lactamase/transpeptidase-like"/>
    <property type="match status" value="1"/>
</dbReference>
<evidence type="ECO:0000313" key="2">
    <source>
        <dbReference type="EMBL" id="TXR58051.1"/>
    </source>
</evidence>
<keyword evidence="3" id="KW-1185">Reference proteome</keyword>
<gene>
    <name evidence="2" type="ORF">FMM08_02235</name>
</gene>
<dbReference type="Pfam" id="PF00144">
    <property type="entry name" value="Beta-lactamase"/>
    <property type="match status" value="1"/>
</dbReference>
<dbReference type="Gene3D" id="3.40.710.10">
    <property type="entry name" value="DD-peptidase/beta-lactamase superfamily"/>
    <property type="match status" value="1"/>
</dbReference>
<reference evidence="2 3" key="1">
    <citation type="submission" date="2019-07" db="EMBL/GenBank/DDBJ databases">
        <title>Quadrisphaera sp. strain DD2A genome sequencing and assembly.</title>
        <authorList>
            <person name="Kim I."/>
        </authorList>
    </citation>
    <scope>NUCLEOTIDE SEQUENCE [LARGE SCALE GENOMIC DNA]</scope>
    <source>
        <strain evidence="2 3">DD2A</strain>
    </source>
</reference>
<dbReference type="InterPro" id="IPR050491">
    <property type="entry name" value="AmpC-like"/>
</dbReference>
<name>A0A5C8ZLJ5_9ACTN</name>
<evidence type="ECO:0000313" key="3">
    <source>
        <dbReference type="Proteomes" id="UP000321234"/>
    </source>
</evidence>
<dbReference type="RefSeq" id="WP_147924662.1">
    <property type="nucleotide sequence ID" value="NZ_VKAC01000001.1"/>
</dbReference>
<protein>
    <submittedName>
        <fullName evidence="2">Beta-lactamase family protein</fullName>
    </submittedName>
</protein>
<dbReference type="Proteomes" id="UP000321234">
    <property type="component" value="Unassembled WGS sequence"/>
</dbReference>
<dbReference type="PANTHER" id="PTHR46825">
    <property type="entry name" value="D-ALANYL-D-ALANINE-CARBOXYPEPTIDASE/ENDOPEPTIDASE AMPH"/>
    <property type="match status" value="1"/>
</dbReference>
<feature type="domain" description="Beta-lactamase-related" evidence="1">
    <location>
        <begin position="51"/>
        <end position="368"/>
    </location>
</feature>
<dbReference type="PANTHER" id="PTHR46825:SF9">
    <property type="entry name" value="BETA-LACTAMASE-RELATED DOMAIN-CONTAINING PROTEIN"/>
    <property type="match status" value="1"/>
</dbReference>
<accession>A0A5C8ZLJ5</accession>
<dbReference type="InterPro" id="IPR012338">
    <property type="entry name" value="Beta-lactam/transpept-like"/>
</dbReference>
<dbReference type="AlphaFoldDB" id="A0A5C8ZLJ5"/>
<organism evidence="2 3">
    <name type="scientific">Quadrisphaera setariae</name>
    <dbReference type="NCBI Taxonomy" id="2593304"/>
    <lineage>
        <taxon>Bacteria</taxon>
        <taxon>Bacillati</taxon>
        <taxon>Actinomycetota</taxon>
        <taxon>Actinomycetes</taxon>
        <taxon>Kineosporiales</taxon>
        <taxon>Kineosporiaceae</taxon>
        <taxon>Quadrisphaera</taxon>
    </lineage>
</organism>
<dbReference type="InterPro" id="IPR001466">
    <property type="entry name" value="Beta-lactam-related"/>
</dbReference>
<proteinExistence type="predicted"/>
<dbReference type="OrthoDB" id="5377981at2"/>